<dbReference type="EMBL" id="JBHSWX010000012">
    <property type="protein sequence ID" value="MFC6787556.1"/>
    <property type="molecule type" value="Genomic_DNA"/>
</dbReference>
<accession>A0ABD5TE54</accession>
<protein>
    <submittedName>
        <fullName evidence="1">DUF6276 family protein</fullName>
    </submittedName>
</protein>
<dbReference type="Pfam" id="PF19792">
    <property type="entry name" value="DUF6276"/>
    <property type="match status" value="1"/>
</dbReference>
<organism evidence="1 2">
    <name type="scientific">Halobaculum halobium</name>
    <dbReference type="NCBI Taxonomy" id="3032281"/>
    <lineage>
        <taxon>Archaea</taxon>
        <taxon>Methanobacteriati</taxon>
        <taxon>Methanobacteriota</taxon>
        <taxon>Stenosarchaea group</taxon>
        <taxon>Halobacteria</taxon>
        <taxon>Halobacteriales</taxon>
        <taxon>Haloferacaceae</taxon>
        <taxon>Halobaculum</taxon>
    </lineage>
</organism>
<comment type="caution">
    <text evidence="1">The sequence shown here is derived from an EMBL/GenBank/DDBJ whole genome shotgun (WGS) entry which is preliminary data.</text>
</comment>
<dbReference type="AlphaFoldDB" id="A0ABD5TE54"/>
<reference evidence="1 2" key="1">
    <citation type="journal article" date="2019" name="Int. J. Syst. Evol. Microbiol.">
        <title>The Global Catalogue of Microorganisms (GCM) 10K type strain sequencing project: providing services to taxonomists for standard genome sequencing and annotation.</title>
        <authorList>
            <consortium name="The Broad Institute Genomics Platform"/>
            <consortium name="The Broad Institute Genome Sequencing Center for Infectious Disease"/>
            <person name="Wu L."/>
            <person name="Ma J."/>
        </authorList>
    </citation>
    <scope>NUCLEOTIDE SEQUENCE [LARGE SCALE GENOMIC DNA]</scope>
    <source>
        <strain evidence="1 2">SYNS20</strain>
    </source>
</reference>
<gene>
    <name evidence="1" type="ORF">ACFQFD_16580</name>
</gene>
<dbReference type="GeneID" id="81210686"/>
<name>A0ABD5TE54_9EURY</name>
<dbReference type="RefSeq" id="WP_284061707.1">
    <property type="nucleotide sequence ID" value="NZ_CP126158.1"/>
</dbReference>
<sequence>MNCPHCDSAVVAFAIPADLREYAAGDAAASICPNCLTVESAAAAAAEDDPAFSRVHESFPSGDGGAAFALLVATLPSIALRKADARAIRERAEREGVDTALAFDRLVDAVHDAEVAPAFDLERRVRQLDSLLDPSE</sequence>
<evidence type="ECO:0000313" key="2">
    <source>
        <dbReference type="Proteomes" id="UP001596443"/>
    </source>
</evidence>
<keyword evidence="2" id="KW-1185">Reference proteome</keyword>
<dbReference type="Proteomes" id="UP001596443">
    <property type="component" value="Unassembled WGS sequence"/>
</dbReference>
<proteinExistence type="predicted"/>
<dbReference type="InterPro" id="IPR046243">
    <property type="entry name" value="DUF6276"/>
</dbReference>
<evidence type="ECO:0000313" key="1">
    <source>
        <dbReference type="EMBL" id="MFC6787556.1"/>
    </source>
</evidence>